<reference evidence="1 2" key="1">
    <citation type="submission" date="2018-05" db="EMBL/GenBank/DDBJ databases">
        <title>Polaribacter aquimarinus sp. nov., isolated from sediment in a sediment of sea.</title>
        <authorList>
            <person name="Lu D."/>
        </authorList>
    </citation>
    <scope>NUCLEOTIDE SEQUENCE [LARGE SCALE GENOMIC DNA]</scope>
    <source>
        <strain evidence="1 2">ZY113</strain>
    </source>
</reference>
<evidence type="ECO:0000313" key="1">
    <source>
        <dbReference type="EMBL" id="PWG06178.1"/>
    </source>
</evidence>
<name>A0A2U2JCV9_9FLAO</name>
<dbReference type="OrthoDB" id="1197496at2"/>
<accession>A0A2U2JCV9</accession>
<dbReference type="AlphaFoldDB" id="A0A2U2JCV9"/>
<comment type="caution">
    <text evidence="1">The sequence shown here is derived from an EMBL/GenBank/DDBJ whole genome shotgun (WGS) entry which is preliminary data.</text>
</comment>
<organism evidence="1 2">
    <name type="scientific">Polaribacter aquimarinus</name>
    <dbReference type="NCBI Taxonomy" id="2100726"/>
    <lineage>
        <taxon>Bacteria</taxon>
        <taxon>Pseudomonadati</taxon>
        <taxon>Bacteroidota</taxon>
        <taxon>Flavobacteriia</taxon>
        <taxon>Flavobacteriales</taxon>
        <taxon>Flavobacteriaceae</taxon>
    </lineage>
</organism>
<dbReference type="RefSeq" id="WP_109404509.1">
    <property type="nucleotide sequence ID" value="NZ_QFFG01000002.1"/>
</dbReference>
<sequence>MKKLSILLFFFTAFHFNGFSQTEDYNLESQNLHKNVRKTINHYYSYDKNSGGFVKRSVSIKRYNDEGNLIETYYLYNSTYSESTPTKKLYIYNNDGVMTGTKDISDSRGKYSTEYVFTYNKKGHLIKKESVYKDGSKYYTEYDNDRRGRVISSKEISKSGKLSAETSYKYKGSKKIKTRTSYSSKDGSIVGTYTTVYNDGIKNSYKSEGKYGKSTSDYEYDKNGNLIRTNYKGKSNSTTTYNYVYDKKDNWVKKHYRSGKYQYFYFREIYFKNGDVSGSSEFDRTFVNRHGNFDNVAVVPLKKKSYKKKKTTTNSGMPSFSYKNWKYTFVNMKDKVTDVSGKVNLNVTSGSNLSNGNTVKFKVEINGADTKYLTYKVSSYYYDKDKKRHFWSLKSTANASKGTLCVFKESQRLRGVDLVGLLMVGKEDSKISFYLQ</sequence>
<dbReference type="EMBL" id="QFFG01000002">
    <property type="protein sequence ID" value="PWG06178.1"/>
    <property type="molecule type" value="Genomic_DNA"/>
</dbReference>
<evidence type="ECO:0000313" key="2">
    <source>
        <dbReference type="Proteomes" id="UP000245670"/>
    </source>
</evidence>
<gene>
    <name evidence="1" type="ORF">DIS07_07045</name>
</gene>
<proteinExistence type="predicted"/>
<protein>
    <submittedName>
        <fullName evidence="1">Uncharacterized protein</fullName>
    </submittedName>
</protein>
<dbReference type="Proteomes" id="UP000245670">
    <property type="component" value="Unassembled WGS sequence"/>
</dbReference>
<keyword evidence="2" id="KW-1185">Reference proteome</keyword>
<dbReference type="Gene3D" id="2.180.10.10">
    <property type="entry name" value="RHS repeat-associated core"/>
    <property type="match status" value="1"/>
</dbReference>